<protein>
    <recommendedName>
        <fullName evidence="4">GlyGly-CTERM sorting domain-containing protein</fullName>
    </recommendedName>
</protein>
<reference evidence="2 3" key="1">
    <citation type="submission" date="2018-11" db="EMBL/GenBank/DDBJ databases">
        <authorList>
            <person name="Ye M.-Q."/>
            <person name="Du Z.-J."/>
        </authorList>
    </citation>
    <scope>NUCLEOTIDE SEQUENCE [LARGE SCALE GENOMIC DNA]</scope>
    <source>
        <strain evidence="2 3">U0105</strain>
    </source>
</reference>
<evidence type="ECO:0000313" key="3">
    <source>
        <dbReference type="Proteomes" id="UP000275281"/>
    </source>
</evidence>
<comment type="caution">
    <text evidence="2">The sequence shown here is derived from an EMBL/GenBank/DDBJ whole genome shotgun (WGS) entry which is preliminary data.</text>
</comment>
<evidence type="ECO:0008006" key="4">
    <source>
        <dbReference type="Google" id="ProtNLM"/>
    </source>
</evidence>
<proteinExistence type="predicted"/>
<accession>A0A3N5XYS6</accession>
<dbReference type="RefSeq" id="WP_124028421.1">
    <property type="nucleotide sequence ID" value="NZ_JBHRSN010000007.1"/>
</dbReference>
<dbReference type="EMBL" id="RPOK01000004">
    <property type="protein sequence ID" value="RPJ65790.1"/>
    <property type="molecule type" value="Genomic_DNA"/>
</dbReference>
<dbReference type="OrthoDB" id="6322244at2"/>
<keyword evidence="3" id="KW-1185">Reference proteome</keyword>
<dbReference type="Proteomes" id="UP000275281">
    <property type="component" value="Unassembled WGS sequence"/>
</dbReference>
<feature type="signal peptide" evidence="1">
    <location>
        <begin position="1"/>
        <end position="22"/>
    </location>
</feature>
<evidence type="ECO:0000256" key="1">
    <source>
        <dbReference type="SAM" id="SignalP"/>
    </source>
</evidence>
<sequence>MKAPFTAIVCALLLFLMAPASANDVKVNAQIPTVTNTQKSALKPLPSTKVVSQAQSQTAAAQSDYWFHDTWLTLTRDRDHDGYASSFSLTLDIDTVFSDSEVYAVVYLGDDDHYTSLYETSVFEIYGNSSSDTITLDIDLLTGYPTRDYDILIEIYDAYSNVLLAYNNLYDDADLGYQPLESSNFDVEYYQQSLVVEHHGGAFSLLFVGSLLLPLVLFRTKP</sequence>
<feature type="chain" id="PRO_5018180265" description="GlyGly-CTERM sorting domain-containing protein" evidence="1">
    <location>
        <begin position="23"/>
        <end position="222"/>
    </location>
</feature>
<name>A0A3N5XYS6_9ALTE</name>
<evidence type="ECO:0000313" key="2">
    <source>
        <dbReference type="EMBL" id="RPJ65790.1"/>
    </source>
</evidence>
<gene>
    <name evidence="2" type="ORF">DRW07_13325</name>
</gene>
<organism evidence="2 3">
    <name type="scientific">Alteromonas sediminis</name>
    <dbReference type="NCBI Taxonomy" id="2259342"/>
    <lineage>
        <taxon>Bacteria</taxon>
        <taxon>Pseudomonadati</taxon>
        <taxon>Pseudomonadota</taxon>
        <taxon>Gammaproteobacteria</taxon>
        <taxon>Alteromonadales</taxon>
        <taxon>Alteromonadaceae</taxon>
        <taxon>Alteromonas/Salinimonas group</taxon>
        <taxon>Alteromonas</taxon>
    </lineage>
</organism>
<keyword evidence="1" id="KW-0732">Signal</keyword>
<dbReference type="NCBIfam" id="NF038116">
    <property type="entry name" value="Sden1266_dom"/>
    <property type="match status" value="1"/>
</dbReference>
<dbReference type="AlphaFoldDB" id="A0A3N5XYS6"/>